<dbReference type="Gene3D" id="3.30.420.10">
    <property type="entry name" value="Ribonuclease H-like superfamily/Ribonuclease H"/>
    <property type="match status" value="1"/>
</dbReference>
<feature type="region of interest" description="Disordered" evidence="1">
    <location>
        <begin position="527"/>
        <end position="557"/>
    </location>
</feature>
<reference evidence="3 4" key="1">
    <citation type="submission" date="2021-03" db="EMBL/GenBank/DDBJ databases">
        <title>Genomic Encyclopedia of Type Strains, Phase III (KMG-III): the genomes of soil and plant-associated and newly described type strains.</title>
        <authorList>
            <person name="Whitman W."/>
        </authorList>
    </citation>
    <scope>NUCLEOTIDE SEQUENCE [LARGE SCALE GENOMIC DNA]</scope>
    <source>
        <strain evidence="3 4">IMMIB AFH-6</strain>
    </source>
</reference>
<evidence type="ECO:0000259" key="2">
    <source>
        <dbReference type="PROSITE" id="PS50994"/>
    </source>
</evidence>
<dbReference type="InterPro" id="IPR012337">
    <property type="entry name" value="RNaseH-like_sf"/>
</dbReference>
<dbReference type="PROSITE" id="PS50994">
    <property type="entry name" value="INTEGRASE"/>
    <property type="match status" value="1"/>
</dbReference>
<comment type="caution">
    <text evidence="3">The sequence shown here is derived from an EMBL/GenBank/DDBJ whole genome shotgun (WGS) entry which is preliminary data.</text>
</comment>
<dbReference type="EMBL" id="JAGINP010000015">
    <property type="protein sequence ID" value="MBP2294356.1"/>
    <property type="molecule type" value="Genomic_DNA"/>
</dbReference>
<dbReference type="SUPFAM" id="SSF50610">
    <property type="entry name" value="mu transposase, C-terminal domain"/>
    <property type="match status" value="1"/>
</dbReference>
<dbReference type="InterPro" id="IPR015378">
    <property type="entry name" value="Transposase-like_Mu_C"/>
</dbReference>
<evidence type="ECO:0000313" key="3">
    <source>
        <dbReference type="EMBL" id="MBP2294356.1"/>
    </source>
</evidence>
<keyword evidence="4" id="KW-1185">Reference proteome</keyword>
<dbReference type="InterPro" id="IPR009004">
    <property type="entry name" value="Transposase_Mu_C"/>
</dbReference>
<proteinExistence type="predicted"/>
<gene>
    <name evidence="3" type="ORF">J2851_004145</name>
</gene>
<dbReference type="RefSeq" id="WP_209768525.1">
    <property type="nucleotide sequence ID" value="NZ_JAGINP010000015.1"/>
</dbReference>
<dbReference type="Pfam" id="PF09299">
    <property type="entry name" value="Mu-transpos_C"/>
    <property type="match status" value="1"/>
</dbReference>
<dbReference type="Proteomes" id="UP000781958">
    <property type="component" value="Unassembled WGS sequence"/>
</dbReference>
<protein>
    <submittedName>
        <fullName evidence="3">Transposase</fullName>
    </submittedName>
</protein>
<accession>A0ABS4SP69</accession>
<feature type="compositionally biased region" description="Pro residues" evidence="1">
    <location>
        <begin position="528"/>
        <end position="539"/>
    </location>
</feature>
<organism evidence="3 4">
    <name type="scientific">Azospirillum rugosum</name>
    <dbReference type="NCBI Taxonomy" id="416170"/>
    <lineage>
        <taxon>Bacteria</taxon>
        <taxon>Pseudomonadati</taxon>
        <taxon>Pseudomonadota</taxon>
        <taxon>Alphaproteobacteria</taxon>
        <taxon>Rhodospirillales</taxon>
        <taxon>Azospirillaceae</taxon>
        <taxon>Azospirillum</taxon>
    </lineage>
</organism>
<sequence>MPSGSNTDIPLLAVSADQWQQARERLNAVERLLACPSRTRAMVDAEAKALGISHTVLYGLIRRYRKNPHIEAMLPGKPGRASGTLRLPDAVEAIITATIDKFYATKQRPKLSQLVRAIHEALDREGLSARPTRNSIQTRVARLDQHRLTRDREGAQVARQRHGAKPGRLEAAEPLAIVQVDHTLVDVIIVDDIFRRPLIRPWLTVAIDVRTRVVLGFFLTLQSPSLASVAYALAHAVLPKKAWLDTWQLPADSLVSGRMRALHFDNAKEFKAEGLIWGCRKHRIEPLYRPVRTPHFGGHVERLIGTLMGEVHLLPGTTFSSIEQRAAYDPAKTACMTLRELERWLALQIAGVYHQDRHSSLKRPPLAVWRDEIGDTARDVHTLNAGTFIRDFLPLERRTLQPTGIRLFGERYWGDVLRPWIGLRPDKLVVRFDPRDISTAWLYEDGDYWPLALQGWSDGPITYWEHKAALGQKREQGHRERNEAIIFQTVREQRALVASSAHRTAAARKHVQTTISAVEDLRRFAPAALPPVPSTPAEPDPPDRLVPLNPGDIEEWS</sequence>
<dbReference type="SUPFAM" id="SSF53098">
    <property type="entry name" value="Ribonuclease H-like"/>
    <property type="match status" value="1"/>
</dbReference>
<evidence type="ECO:0000256" key="1">
    <source>
        <dbReference type="SAM" id="MobiDB-lite"/>
    </source>
</evidence>
<evidence type="ECO:0000313" key="4">
    <source>
        <dbReference type="Proteomes" id="UP000781958"/>
    </source>
</evidence>
<dbReference type="InterPro" id="IPR036397">
    <property type="entry name" value="RNaseH_sf"/>
</dbReference>
<dbReference type="InterPro" id="IPR001584">
    <property type="entry name" value="Integrase_cat-core"/>
</dbReference>
<name>A0ABS4SP69_9PROT</name>
<feature type="domain" description="Integrase catalytic" evidence="2">
    <location>
        <begin position="170"/>
        <end position="373"/>
    </location>
</feature>